<evidence type="ECO:0000313" key="4">
    <source>
        <dbReference type="Proteomes" id="UP000176917"/>
    </source>
</evidence>
<evidence type="ECO:0000256" key="2">
    <source>
        <dbReference type="SAM" id="Phobius"/>
    </source>
</evidence>
<dbReference type="EMBL" id="MHUG01000016">
    <property type="protein sequence ID" value="OHA73061.1"/>
    <property type="molecule type" value="Genomic_DNA"/>
</dbReference>
<feature type="transmembrane region" description="Helical" evidence="2">
    <location>
        <begin position="143"/>
        <end position="162"/>
    </location>
</feature>
<gene>
    <name evidence="3" type="ORF">A3B24_01460</name>
</gene>
<accession>A0A1G2RM24</accession>
<dbReference type="Proteomes" id="UP000176917">
    <property type="component" value="Unassembled WGS sequence"/>
</dbReference>
<keyword evidence="2" id="KW-1133">Transmembrane helix</keyword>
<keyword evidence="2" id="KW-0472">Membrane</keyword>
<feature type="region of interest" description="Disordered" evidence="1">
    <location>
        <begin position="176"/>
        <end position="210"/>
    </location>
</feature>
<organism evidence="3 4">
    <name type="scientific">Candidatus Wildermuthbacteria bacterium RIFCSPLOWO2_01_FULL_48_16</name>
    <dbReference type="NCBI Taxonomy" id="1802461"/>
    <lineage>
        <taxon>Bacteria</taxon>
        <taxon>Candidatus Wildermuthiibacteriota</taxon>
    </lineage>
</organism>
<sequence length="210" mass="22127">MGESELVRERRLVQMKYSARLVTALAALALLVVAIVGLSTRAEASAVPVDFETTVIVQSIDLPGTLDLEGGGADVLATTQIDVTTFDDPTTPAFTLVAEHDVGSQLDTSLTTLAVDQTHDVLAAPEAASLITTTTDDATTRNIGIATGAVALLTIPFGLFAWRTRKDARAHAPFESSFVDSGTDDGRHGTTQSGADRTARRSGTPYDPRE</sequence>
<evidence type="ECO:0000256" key="1">
    <source>
        <dbReference type="SAM" id="MobiDB-lite"/>
    </source>
</evidence>
<comment type="caution">
    <text evidence="3">The sequence shown here is derived from an EMBL/GenBank/DDBJ whole genome shotgun (WGS) entry which is preliminary data.</text>
</comment>
<protein>
    <submittedName>
        <fullName evidence="3">Uncharacterized protein</fullName>
    </submittedName>
</protein>
<reference evidence="3 4" key="1">
    <citation type="journal article" date="2016" name="Nat. Commun.">
        <title>Thousands of microbial genomes shed light on interconnected biogeochemical processes in an aquifer system.</title>
        <authorList>
            <person name="Anantharaman K."/>
            <person name="Brown C.T."/>
            <person name="Hug L.A."/>
            <person name="Sharon I."/>
            <person name="Castelle C.J."/>
            <person name="Probst A.J."/>
            <person name="Thomas B.C."/>
            <person name="Singh A."/>
            <person name="Wilkins M.J."/>
            <person name="Karaoz U."/>
            <person name="Brodie E.L."/>
            <person name="Williams K.H."/>
            <person name="Hubbard S.S."/>
            <person name="Banfield J.F."/>
        </authorList>
    </citation>
    <scope>NUCLEOTIDE SEQUENCE [LARGE SCALE GENOMIC DNA]</scope>
</reference>
<evidence type="ECO:0000313" key="3">
    <source>
        <dbReference type="EMBL" id="OHA73061.1"/>
    </source>
</evidence>
<proteinExistence type="predicted"/>
<name>A0A1G2RM24_9BACT</name>
<dbReference type="AlphaFoldDB" id="A0A1G2RM24"/>
<keyword evidence="2" id="KW-0812">Transmembrane</keyword>